<organism evidence="5 6">
    <name type="scientific">Pseudovibrio ascidiaceicola</name>
    <dbReference type="NCBI Taxonomy" id="285279"/>
    <lineage>
        <taxon>Bacteria</taxon>
        <taxon>Pseudomonadati</taxon>
        <taxon>Pseudomonadota</taxon>
        <taxon>Alphaproteobacteria</taxon>
        <taxon>Hyphomicrobiales</taxon>
        <taxon>Stappiaceae</taxon>
        <taxon>Pseudovibrio</taxon>
    </lineage>
</organism>
<dbReference type="Pfam" id="PF07729">
    <property type="entry name" value="FCD"/>
    <property type="match status" value="1"/>
</dbReference>
<dbReference type="SMART" id="SM00895">
    <property type="entry name" value="FCD"/>
    <property type="match status" value="1"/>
</dbReference>
<evidence type="ECO:0000313" key="5">
    <source>
        <dbReference type="EMBL" id="SFK93944.1"/>
    </source>
</evidence>
<dbReference type="GO" id="GO:0003677">
    <property type="term" value="F:DNA binding"/>
    <property type="evidence" value="ECO:0007669"/>
    <property type="project" value="UniProtKB-KW"/>
</dbReference>
<dbReference type="SUPFAM" id="SSF48008">
    <property type="entry name" value="GntR ligand-binding domain-like"/>
    <property type="match status" value="1"/>
</dbReference>
<dbReference type="SUPFAM" id="SSF46785">
    <property type="entry name" value="Winged helix' DNA-binding domain"/>
    <property type="match status" value="1"/>
</dbReference>
<dbReference type="Gene3D" id="1.10.10.10">
    <property type="entry name" value="Winged helix-like DNA-binding domain superfamily/Winged helix DNA-binding domain"/>
    <property type="match status" value="1"/>
</dbReference>
<protein>
    <submittedName>
        <fullName evidence="5">DNA-binding transcriptional regulator, GntR family</fullName>
    </submittedName>
</protein>
<keyword evidence="3" id="KW-0804">Transcription</keyword>
<keyword evidence="1" id="KW-0805">Transcription regulation</keyword>
<dbReference type="Proteomes" id="UP000199598">
    <property type="component" value="Unassembled WGS sequence"/>
</dbReference>
<name>A0A1I4DJZ1_9HYPH</name>
<dbReference type="PANTHER" id="PTHR43537">
    <property type="entry name" value="TRANSCRIPTIONAL REGULATOR, GNTR FAMILY"/>
    <property type="match status" value="1"/>
</dbReference>
<dbReference type="Pfam" id="PF00392">
    <property type="entry name" value="GntR"/>
    <property type="match status" value="1"/>
</dbReference>
<dbReference type="InterPro" id="IPR011711">
    <property type="entry name" value="GntR_C"/>
</dbReference>
<evidence type="ECO:0000256" key="1">
    <source>
        <dbReference type="ARBA" id="ARBA00023015"/>
    </source>
</evidence>
<comment type="caution">
    <text evidence="5">The sequence shown here is derived from an EMBL/GenBank/DDBJ whole genome shotgun (WGS) entry which is preliminary data.</text>
</comment>
<accession>A0A1I4DJZ1</accession>
<evidence type="ECO:0000256" key="2">
    <source>
        <dbReference type="ARBA" id="ARBA00023125"/>
    </source>
</evidence>
<evidence type="ECO:0000256" key="3">
    <source>
        <dbReference type="ARBA" id="ARBA00023163"/>
    </source>
</evidence>
<feature type="domain" description="HTH gntR-type" evidence="4">
    <location>
        <begin position="23"/>
        <end position="90"/>
    </location>
</feature>
<dbReference type="InterPro" id="IPR008920">
    <property type="entry name" value="TF_FadR/GntR_C"/>
</dbReference>
<keyword evidence="2 5" id="KW-0238">DNA-binding</keyword>
<gene>
    <name evidence="5" type="ORF">SAMN04488518_11227</name>
</gene>
<evidence type="ECO:0000259" key="4">
    <source>
        <dbReference type="PROSITE" id="PS50949"/>
    </source>
</evidence>
<keyword evidence="6" id="KW-1185">Reference proteome</keyword>
<dbReference type="InterPro" id="IPR036390">
    <property type="entry name" value="WH_DNA-bd_sf"/>
</dbReference>
<dbReference type="InterPro" id="IPR036388">
    <property type="entry name" value="WH-like_DNA-bd_sf"/>
</dbReference>
<dbReference type="Gene3D" id="1.20.120.530">
    <property type="entry name" value="GntR ligand-binding domain-like"/>
    <property type="match status" value="1"/>
</dbReference>
<dbReference type="EMBL" id="FOSK01000012">
    <property type="protein sequence ID" value="SFK93944.1"/>
    <property type="molecule type" value="Genomic_DNA"/>
</dbReference>
<sequence>MKIEDTLERAVTSVTAQNVPSSASLIDRAYAHLRAAILSGQLEPGSKLRIREMCSTFDVGPTPVREALSRLVSQGLVATQSHKGFYIPELSQKEFQDIIDQRRLLESATVRTAVEKGDAQWRESVLDAYHALQEIERTWQASRRDFWNEWEEANRVFHMTLVAGAGSSWASRFLHMLHDQCTRYRAAMRRAGFISEGVQDDHTQLITAVRTGDGALAEQTIKAHVDRLPALCMPS</sequence>
<dbReference type="PROSITE" id="PS50949">
    <property type="entry name" value="HTH_GNTR"/>
    <property type="match status" value="1"/>
</dbReference>
<dbReference type="SMART" id="SM00345">
    <property type="entry name" value="HTH_GNTR"/>
    <property type="match status" value="1"/>
</dbReference>
<dbReference type="CDD" id="cd07377">
    <property type="entry name" value="WHTH_GntR"/>
    <property type="match status" value="1"/>
</dbReference>
<dbReference type="RefSeq" id="WP_280142358.1">
    <property type="nucleotide sequence ID" value="NZ_FOSK01000012.1"/>
</dbReference>
<dbReference type="PANTHER" id="PTHR43537:SF20">
    <property type="entry name" value="HTH-TYPE TRANSCRIPTIONAL REPRESSOR GLAR"/>
    <property type="match status" value="1"/>
</dbReference>
<reference evidence="5 6" key="1">
    <citation type="submission" date="2016-10" db="EMBL/GenBank/DDBJ databases">
        <authorList>
            <person name="Varghese N."/>
            <person name="Submissions S."/>
        </authorList>
    </citation>
    <scope>NUCLEOTIDE SEQUENCE [LARGE SCALE GENOMIC DNA]</scope>
    <source>
        <strain evidence="5 6">DSM 16392</strain>
    </source>
</reference>
<dbReference type="InterPro" id="IPR000524">
    <property type="entry name" value="Tscrpt_reg_HTH_GntR"/>
</dbReference>
<proteinExistence type="predicted"/>
<evidence type="ECO:0000313" key="6">
    <source>
        <dbReference type="Proteomes" id="UP000199598"/>
    </source>
</evidence>